<evidence type="ECO:0000259" key="1">
    <source>
        <dbReference type="PROSITE" id="PS50965"/>
    </source>
</evidence>
<dbReference type="EMBL" id="LJJC01000004">
    <property type="protein sequence ID" value="KQL52444.1"/>
    <property type="molecule type" value="Genomic_DNA"/>
</dbReference>
<accession>A0A0Q3WUI9</accession>
<keyword evidence="3" id="KW-1185">Reference proteome</keyword>
<gene>
    <name evidence="2" type="ORF">AN964_02065</name>
</gene>
<proteinExistence type="predicted"/>
<dbReference type="STRING" id="157838.AN964_02065"/>
<evidence type="ECO:0000313" key="3">
    <source>
        <dbReference type="Proteomes" id="UP000051888"/>
    </source>
</evidence>
<comment type="caution">
    <text evidence="2">The sequence shown here is derived from an EMBL/GenBank/DDBJ whole genome shotgun (WGS) entry which is preliminary data.</text>
</comment>
<dbReference type="AlphaFoldDB" id="A0A0Q3WUI9"/>
<reference evidence="2 3" key="1">
    <citation type="submission" date="2015-09" db="EMBL/GenBank/DDBJ databases">
        <title>Genome sequencing project for genomic taxonomy and phylogenomics of Bacillus-like bacteria.</title>
        <authorList>
            <person name="Liu B."/>
            <person name="Wang J."/>
            <person name="Zhu Y."/>
            <person name="Liu G."/>
            <person name="Chen Q."/>
            <person name="Chen Z."/>
            <person name="Lan J."/>
            <person name="Che J."/>
            <person name="Ge C."/>
            <person name="Shi H."/>
            <person name="Pan Z."/>
            <person name="Liu X."/>
        </authorList>
    </citation>
    <scope>NUCLEOTIDE SEQUENCE [LARGE SCALE GENOMIC DNA]</scope>
    <source>
        <strain evidence="2 3">LMG 18435</strain>
    </source>
</reference>
<dbReference type="Proteomes" id="UP000051888">
    <property type="component" value="Unassembled WGS sequence"/>
</dbReference>
<dbReference type="Pfam" id="PF08378">
    <property type="entry name" value="NERD"/>
    <property type="match status" value="1"/>
</dbReference>
<protein>
    <recommendedName>
        <fullName evidence="1">NERD domain-containing protein</fullName>
    </recommendedName>
</protein>
<dbReference type="InterPro" id="IPR011528">
    <property type="entry name" value="NERD"/>
</dbReference>
<organism evidence="2 3">
    <name type="scientific">Heyndrickxia shackletonii</name>
    <dbReference type="NCBI Taxonomy" id="157838"/>
    <lineage>
        <taxon>Bacteria</taxon>
        <taxon>Bacillati</taxon>
        <taxon>Bacillota</taxon>
        <taxon>Bacilli</taxon>
        <taxon>Bacillales</taxon>
        <taxon>Bacillaceae</taxon>
        <taxon>Heyndrickxia</taxon>
    </lineage>
</organism>
<dbReference type="PROSITE" id="PS50965">
    <property type="entry name" value="NERD"/>
    <property type="match status" value="1"/>
</dbReference>
<dbReference type="PATRIC" id="fig|157838.3.peg.458"/>
<dbReference type="RefSeq" id="WP_055738128.1">
    <property type="nucleotide sequence ID" value="NZ_JAAIWL010000007.1"/>
</dbReference>
<name>A0A0Q3WUI9_9BACI</name>
<sequence length="324" mass="38046">MIVKPKKMEAEIVALQALLRRLPNNHLKRSQIEKDLAKKLTGFKGEQSMEYYLSFLPDENYLILHHIRLLGNSHHFQMDIVILSSTFFLILEVKHISGKITFDKDSNQLIRDYNDEIEIFPDPVLQVNHQRFQLKKWLENNKFQSIPIETLVVLTNPSSFIQFTPNSFSYKQTVTRSTNFLSKVNHLSQIYREEKLTKKELRKLSKLLLKHHTPKHPDVLQKYNISKSEILLGVHCPKCFCLPMERKWGKWLCPKCQTSNKNAQIDTLKDFCLLIKPTITNKEARKFLKSDSESIVQKLLIDMNLPYSGTTKGRVYELQFDDWD</sequence>
<dbReference type="OrthoDB" id="569879at2"/>
<evidence type="ECO:0000313" key="2">
    <source>
        <dbReference type="EMBL" id="KQL52444.1"/>
    </source>
</evidence>
<feature type="domain" description="NERD" evidence="1">
    <location>
        <begin position="41"/>
        <end position="157"/>
    </location>
</feature>